<organism evidence="2 3">
    <name type="scientific">Lentibacillus amyloliquefaciens</name>
    <dbReference type="NCBI Taxonomy" id="1472767"/>
    <lineage>
        <taxon>Bacteria</taxon>
        <taxon>Bacillati</taxon>
        <taxon>Bacillota</taxon>
        <taxon>Bacilli</taxon>
        <taxon>Bacillales</taxon>
        <taxon>Bacillaceae</taxon>
        <taxon>Lentibacillus</taxon>
    </lineage>
</organism>
<dbReference type="OrthoDB" id="194368at2"/>
<dbReference type="Proteomes" id="UP000050331">
    <property type="component" value="Chromosome"/>
</dbReference>
<name>A0A0U3WD27_9BACI</name>
<evidence type="ECO:0000259" key="1">
    <source>
        <dbReference type="PROSITE" id="PS50943"/>
    </source>
</evidence>
<dbReference type="PANTHER" id="PTHR33516:SF2">
    <property type="entry name" value="LEXA REPRESSOR-RELATED"/>
    <property type="match status" value="1"/>
</dbReference>
<dbReference type="GO" id="GO:0003677">
    <property type="term" value="F:DNA binding"/>
    <property type="evidence" value="ECO:0007669"/>
    <property type="project" value="InterPro"/>
</dbReference>
<proteinExistence type="predicted"/>
<dbReference type="CDD" id="cd06529">
    <property type="entry name" value="S24_LexA-like"/>
    <property type="match status" value="1"/>
</dbReference>
<dbReference type="SUPFAM" id="SSF51306">
    <property type="entry name" value="LexA/Signal peptidase"/>
    <property type="match status" value="1"/>
</dbReference>
<dbReference type="KEGG" id="lao:AOX59_03205"/>
<dbReference type="SUPFAM" id="SSF47413">
    <property type="entry name" value="lambda repressor-like DNA-binding domains"/>
    <property type="match status" value="1"/>
</dbReference>
<dbReference type="PANTHER" id="PTHR33516">
    <property type="entry name" value="LEXA REPRESSOR"/>
    <property type="match status" value="1"/>
</dbReference>
<dbReference type="AlphaFoldDB" id="A0A0U3WD27"/>
<reference evidence="2 3" key="1">
    <citation type="submission" date="2016-01" db="EMBL/GenBank/DDBJ databases">
        <title>Complete genome sequence of strain Lentibacillus amyloliquefaciens LAM0015T isolated from saline sediment.</title>
        <authorList>
            <person name="Wang J.-L."/>
            <person name="He M.-X."/>
        </authorList>
    </citation>
    <scope>NUCLEOTIDE SEQUENCE [LARGE SCALE GENOMIC DNA]</scope>
    <source>
        <strain evidence="2 3">LAM0015</strain>
    </source>
</reference>
<evidence type="ECO:0000313" key="3">
    <source>
        <dbReference type="Proteomes" id="UP000050331"/>
    </source>
</evidence>
<feature type="domain" description="HTH cro/C1-type" evidence="1">
    <location>
        <begin position="11"/>
        <end position="65"/>
    </location>
</feature>
<dbReference type="CDD" id="cd00093">
    <property type="entry name" value="HTH_XRE"/>
    <property type="match status" value="1"/>
</dbReference>
<dbReference type="InterPro" id="IPR039418">
    <property type="entry name" value="LexA-like"/>
</dbReference>
<dbReference type="Pfam" id="PF00717">
    <property type="entry name" value="Peptidase_S24"/>
    <property type="match status" value="1"/>
</dbReference>
<gene>
    <name evidence="2" type="ORF">AOX59_03205</name>
</gene>
<dbReference type="Gene3D" id="2.10.109.10">
    <property type="entry name" value="Umud Fragment, subunit A"/>
    <property type="match status" value="1"/>
</dbReference>
<dbReference type="Pfam" id="PF01381">
    <property type="entry name" value="HTH_3"/>
    <property type="match status" value="1"/>
</dbReference>
<dbReference type="SMART" id="SM00530">
    <property type="entry name" value="HTH_XRE"/>
    <property type="match status" value="1"/>
</dbReference>
<dbReference type="Gene3D" id="1.10.260.40">
    <property type="entry name" value="lambda repressor-like DNA-binding domains"/>
    <property type="match status" value="1"/>
</dbReference>
<protein>
    <submittedName>
        <fullName evidence="2">XRE family transcriptional regulator</fullName>
    </submittedName>
</protein>
<dbReference type="EMBL" id="CP013862">
    <property type="protein sequence ID" value="ALX47695.1"/>
    <property type="molecule type" value="Genomic_DNA"/>
</dbReference>
<dbReference type="RefSeq" id="WP_068441739.1">
    <property type="nucleotide sequence ID" value="NZ_CP013862.1"/>
</dbReference>
<keyword evidence="3" id="KW-1185">Reference proteome</keyword>
<dbReference type="STRING" id="1472767.AOX59_03205"/>
<dbReference type="PROSITE" id="PS50943">
    <property type="entry name" value="HTH_CROC1"/>
    <property type="match status" value="1"/>
</dbReference>
<dbReference type="InterPro" id="IPR050077">
    <property type="entry name" value="LexA_repressor"/>
</dbReference>
<sequence>MRNSKEVIQLIEQLRKEKKMTLGKLAEKTGVSKSTLSRYESGKREFPINNISKYASALNTTIEHLLGIENLYAVHSESINVPIVGQISCGDPIIAEENLTGYRTEPKTGLPSGSLFYLHAEGNSMLPTIPQGAYVLIREQPDVESGEIAAVLLNDNAEATLKRIRKDNDYIILTPDNNQYRPTVIDEKNPCKIIGKAIRYTFDL</sequence>
<dbReference type="InterPro" id="IPR001387">
    <property type="entry name" value="Cro/C1-type_HTH"/>
</dbReference>
<evidence type="ECO:0000313" key="2">
    <source>
        <dbReference type="EMBL" id="ALX47695.1"/>
    </source>
</evidence>
<dbReference type="InterPro" id="IPR015927">
    <property type="entry name" value="Peptidase_S24_S26A/B/C"/>
</dbReference>
<dbReference type="InterPro" id="IPR010982">
    <property type="entry name" value="Lambda_DNA-bd_dom_sf"/>
</dbReference>
<dbReference type="InterPro" id="IPR036286">
    <property type="entry name" value="LexA/Signal_pep-like_sf"/>
</dbReference>
<accession>A0A0U3WD27</accession>